<dbReference type="SUPFAM" id="SSF53474">
    <property type="entry name" value="alpha/beta-Hydrolases"/>
    <property type="match status" value="1"/>
</dbReference>
<protein>
    <submittedName>
        <fullName evidence="2">Pimeloyl-ACP methyl ester carboxylesterase</fullName>
    </submittedName>
</protein>
<dbReference type="AlphaFoldDB" id="A0A1N7BJQ6"/>
<organism evidence="2 3">
    <name type="scientific">Haladaptatus litoreus</name>
    <dbReference type="NCBI Taxonomy" id="553468"/>
    <lineage>
        <taxon>Archaea</taxon>
        <taxon>Methanobacteriati</taxon>
        <taxon>Methanobacteriota</taxon>
        <taxon>Stenosarchaea group</taxon>
        <taxon>Halobacteria</taxon>
        <taxon>Halobacteriales</taxon>
        <taxon>Haladaptataceae</taxon>
        <taxon>Haladaptatus</taxon>
    </lineage>
</organism>
<accession>A0A1N7BJQ6</accession>
<evidence type="ECO:0000313" key="2">
    <source>
        <dbReference type="EMBL" id="SIR51560.1"/>
    </source>
</evidence>
<evidence type="ECO:0000313" key="3">
    <source>
        <dbReference type="Proteomes" id="UP000186914"/>
    </source>
</evidence>
<keyword evidence="3" id="KW-1185">Reference proteome</keyword>
<name>A0A1N7BJQ6_9EURY</name>
<dbReference type="PRINTS" id="PR00111">
    <property type="entry name" value="ABHYDROLASE"/>
</dbReference>
<feature type="domain" description="AB hydrolase-1" evidence="1">
    <location>
        <begin position="33"/>
        <end position="248"/>
    </location>
</feature>
<dbReference type="GO" id="GO:0016020">
    <property type="term" value="C:membrane"/>
    <property type="evidence" value="ECO:0007669"/>
    <property type="project" value="TreeGrafter"/>
</dbReference>
<proteinExistence type="predicted"/>
<reference evidence="3" key="1">
    <citation type="submission" date="2017-01" db="EMBL/GenBank/DDBJ databases">
        <authorList>
            <person name="Varghese N."/>
            <person name="Submissions S."/>
        </authorList>
    </citation>
    <scope>NUCLEOTIDE SEQUENCE [LARGE SCALE GENOMIC DNA]</scope>
    <source>
        <strain evidence="3">CGMCC 1.7737</strain>
    </source>
</reference>
<dbReference type="InterPro" id="IPR000073">
    <property type="entry name" value="AB_hydrolase_1"/>
</dbReference>
<dbReference type="InterPro" id="IPR029058">
    <property type="entry name" value="AB_hydrolase_fold"/>
</dbReference>
<dbReference type="Proteomes" id="UP000186914">
    <property type="component" value="Unassembled WGS sequence"/>
</dbReference>
<evidence type="ECO:0000259" key="1">
    <source>
        <dbReference type="Pfam" id="PF12697"/>
    </source>
</evidence>
<dbReference type="InterPro" id="IPR050266">
    <property type="entry name" value="AB_hydrolase_sf"/>
</dbReference>
<dbReference type="PANTHER" id="PTHR43798:SF33">
    <property type="entry name" value="HYDROLASE, PUTATIVE (AFU_ORTHOLOGUE AFUA_2G14860)-RELATED"/>
    <property type="match status" value="1"/>
</dbReference>
<dbReference type="Gene3D" id="3.40.50.1820">
    <property type="entry name" value="alpha/beta hydrolase"/>
    <property type="match status" value="1"/>
</dbReference>
<dbReference type="RefSeq" id="WP_076430611.1">
    <property type="nucleotide sequence ID" value="NZ_FTNO01000002.1"/>
</dbReference>
<sequence>MPVAEHDGVSLYYETDGTANHDTVAFIEDVGYGAWQWGWQHAAVAGPFESLVWDNRGTGGSDAPNGPYSISQMAGDLDSVLADNNLRKAHLVGAGLGGMVALQHAKEYSRAKTLTLIGTSADGSRLSSGVRNQLLTEKTPDELHESLRPVVSEEAFDAGLEDLVEWRLEDDAEPDAQRAQFDAMANFDVSDNLYEITTPTLVLHGSEDEVFPVETGRELASGLPRGDLREFEGAPHFVHIERSKEVNDELLKFLEANTDETFE</sequence>
<dbReference type="EMBL" id="FTNO01000002">
    <property type="protein sequence ID" value="SIR51560.1"/>
    <property type="molecule type" value="Genomic_DNA"/>
</dbReference>
<dbReference type="Pfam" id="PF12697">
    <property type="entry name" value="Abhydrolase_6"/>
    <property type="match status" value="1"/>
</dbReference>
<gene>
    <name evidence="2" type="ORF">SAMN05421858_2595</name>
</gene>
<dbReference type="OrthoDB" id="247398at2157"/>
<dbReference type="PANTHER" id="PTHR43798">
    <property type="entry name" value="MONOACYLGLYCEROL LIPASE"/>
    <property type="match status" value="1"/>
</dbReference>